<dbReference type="InterPro" id="IPR052205">
    <property type="entry name" value="FliO/MopB"/>
</dbReference>
<comment type="caution">
    <text evidence="3">The sequence shown here is derived from an EMBL/GenBank/DDBJ whole genome shotgun (WGS) entry which is preliminary data.</text>
</comment>
<evidence type="ECO:0000256" key="2">
    <source>
        <dbReference type="SAM" id="Phobius"/>
    </source>
</evidence>
<evidence type="ECO:0000256" key="1">
    <source>
        <dbReference type="SAM" id="MobiDB-lite"/>
    </source>
</evidence>
<keyword evidence="3" id="KW-0966">Cell projection</keyword>
<feature type="compositionally biased region" description="Pro residues" evidence="1">
    <location>
        <begin position="328"/>
        <end position="341"/>
    </location>
</feature>
<keyword evidence="3" id="KW-0969">Cilium</keyword>
<gene>
    <name evidence="3" type="ORF">EV667_2738</name>
</gene>
<feature type="region of interest" description="Disordered" evidence="1">
    <location>
        <begin position="253"/>
        <end position="386"/>
    </location>
</feature>
<feature type="region of interest" description="Disordered" evidence="1">
    <location>
        <begin position="95"/>
        <end position="191"/>
    </location>
</feature>
<keyword evidence="3" id="KW-0282">Flagellum</keyword>
<dbReference type="AlphaFoldDB" id="A0A4R1I0Q8"/>
<dbReference type="EMBL" id="SMFY01000002">
    <property type="protein sequence ID" value="TCK28727.1"/>
    <property type="molecule type" value="Genomic_DNA"/>
</dbReference>
<dbReference type="Proteomes" id="UP000295030">
    <property type="component" value="Unassembled WGS sequence"/>
</dbReference>
<dbReference type="RefSeq" id="WP_165901611.1">
    <property type="nucleotide sequence ID" value="NZ_SMFY01000002.1"/>
</dbReference>
<feature type="compositionally biased region" description="Low complexity" evidence="1">
    <location>
        <begin position="114"/>
        <end position="128"/>
    </location>
</feature>
<keyword evidence="4" id="KW-1185">Reference proteome</keyword>
<keyword evidence="2" id="KW-0812">Transmembrane</keyword>
<keyword evidence="2" id="KW-0472">Membrane</keyword>
<feature type="compositionally biased region" description="Basic and acidic residues" evidence="1">
    <location>
        <begin position="300"/>
        <end position="309"/>
    </location>
</feature>
<proteinExistence type="predicted"/>
<evidence type="ECO:0000313" key="4">
    <source>
        <dbReference type="Proteomes" id="UP000295030"/>
    </source>
</evidence>
<feature type="transmembrane region" description="Helical" evidence="2">
    <location>
        <begin position="12"/>
        <end position="31"/>
    </location>
</feature>
<organism evidence="3 4">
    <name type="scientific">Ancylobacter aquaticus</name>
    <dbReference type="NCBI Taxonomy" id="100"/>
    <lineage>
        <taxon>Bacteria</taxon>
        <taxon>Pseudomonadati</taxon>
        <taxon>Pseudomonadota</taxon>
        <taxon>Alphaproteobacteria</taxon>
        <taxon>Hyphomicrobiales</taxon>
        <taxon>Xanthobacteraceae</taxon>
        <taxon>Ancylobacter</taxon>
    </lineage>
</organism>
<reference evidence="3 4" key="1">
    <citation type="submission" date="2019-03" db="EMBL/GenBank/DDBJ databases">
        <title>Genomic Encyclopedia of Type Strains, Phase IV (KMG-IV): sequencing the most valuable type-strain genomes for metagenomic binning, comparative biology and taxonomic classification.</title>
        <authorList>
            <person name="Goeker M."/>
        </authorList>
    </citation>
    <scope>NUCLEOTIDE SEQUENCE [LARGE SCALE GENOMIC DNA]</scope>
    <source>
        <strain evidence="3 4">DSM 101</strain>
    </source>
</reference>
<feature type="compositionally biased region" description="Pro residues" evidence="1">
    <location>
        <begin position="148"/>
        <end position="167"/>
    </location>
</feature>
<keyword evidence="2" id="KW-1133">Transmembrane helix</keyword>
<protein>
    <submittedName>
        <fullName evidence="3">Flagellar biosynthesis protein FliO</fullName>
    </submittedName>
</protein>
<dbReference type="PANTHER" id="PTHR38766:SF1">
    <property type="entry name" value="FLAGELLAR PROTEIN FLIO"/>
    <property type="match status" value="1"/>
</dbReference>
<feature type="region of interest" description="Disordered" evidence="1">
    <location>
        <begin position="398"/>
        <end position="429"/>
    </location>
</feature>
<feature type="compositionally biased region" description="Basic and acidic residues" evidence="1">
    <location>
        <begin position="136"/>
        <end position="146"/>
    </location>
</feature>
<sequence length="429" mass="45244">MMDVLADLGSLTVPILAFIGLIVLAGLVVWLGRRARRNRSHGLVAGHRLAVIDHIQIDETRRLVLIQRDDVQHLVVLGGGSDFLVESGIGAIPARAQQHPHAPPREFEPPRAPEPAAAHDSLRAGEPARPTPPRAEPLREPPRNLRDVPPPPPASRPQRPIPLPPEARTPVEPRPTMVSRGPARDIPVEPMALAPAPMAPAPILAAPPFARRSAEPHRAEPVIAGPSEPESGARVTVKVDPLFAGMADHLEEALRRPALPEGEAGRQSDPSLPPPAITSPAFERALERAIDRPAAPPRGAEGRRMEEPGRPAGPPAASSTPIVVAPPAAGPAPVLGPPPVLASPALHAGGPGSERPSAPLPDAPAPEIRMDVSPPESLSTGPAAPPIRAIDMFAPERDLPAATDEPQPTEPADLFEEEMANLLGRNRRP</sequence>
<dbReference type="PANTHER" id="PTHR38766">
    <property type="entry name" value="FLAGELLAR PROTEIN FLIO"/>
    <property type="match status" value="1"/>
</dbReference>
<name>A0A4R1I0Q8_ANCAQ</name>
<accession>A0A4R1I0Q8</accession>
<evidence type="ECO:0000313" key="3">
    <source>
        <dbReference type="EMBL" id="TCK28727.1"/>
    </source>
</evidence>
<feature type="region of interest" description="Disordered" evidence="1">
    <location>
        <begin position="207"/>
        <end position="235"/>
    </location>
</feature>